<evidence type="ECO:0008006" key="4">
    <source>
        <dbReference type="Google" id="ProtNLM"/>
    </source>
</evidence>
<protein>
    <recommendedName>
        <fullName evidence="4">Amino acid transporter</fullName>
    </recommendedName>
</protein>
<feature type="transmembrane region" description="Helical" evidence="1">
    <location>
        <begin position="149"/>
        <end position="168"/>
    </location>
</feature>
<keyword evidence="1" id="KW-1133">Transmembrane helix</keyword>
<feature type="transmembrane region" description="Helical" evidence="1">
    <location>
        <begin position="45"/>
        <end position="67"/>
    </location>
</feature>
<feature type="transmembrane region" description="Helical" evidence="1">
    <location>
        <begin position="175"/>
        <end position="199"/>
    </location>
</feature>
<comment type="caution">
    <text evidence="2">The sequence shown here is derived from an EMBL/GenBank/DDBJ whole genome shotgun (WGS) entry which is preliminary data.</text>
</comment>
<keyword evidence="3" id="KW-1185">Reference proteome</keyword>
<feature type="transmembrane region" description="Helical" evidence="1">
    <location>
        <begin position="328"/>
        <end position="349"/>
    </location>
</feature>
<keyword evidence="1" id="KW-0472">Membrane</keyword>
<accession>A0ABD5MN12</accession>
<feature type="transmembrane region" description="Helical" evidence="1">
    <location>
        <begin position="280"/>
        <end position="304"/>
    </location>
</feature>
<keyword evidence="1" id="KW-0812">Transmembrane</keyword>
<reference evidence="2" key="1">
    <citation type="submission" date="2024-09" db="EMBL/GenBank/DDBJ databases">
        <authorList>
            <person name="Sun Q."/>
        </authorList>
    </citation>
    <scope>NUCLEOTIDE SEQUENCE [LARGE SCALE GENOMIC DNA]</scope>
    <source>
        <strain evidence="2">JCM 31273</strain>
    </source>
</reference>
<evidence type="ECO:0000313" key="2">
    <source>
        <dbReference type="EMBL" id="MFB9823322.1"/>
    </source>
</evidence>
<feature type="transmembrane region" description="Helical" evidence="1">
    <location>
        <begin position="370"/>
        <end position="387"/>
    </location>
</feature>
<dbReference type="EMBL" id="JBHMAJ010000001">
    <property type="protein sequence ID" value="MFB9823322.1"/>
    <property type="molecule type" value="Genomic_DNA"/>
</dbReference>
<sequence length="526" mass="51942">MDTGRLLGVVRGTARPAGLGIAAALGGGLLYVPDGVAQGTGPPAPAAYFLAGCGVVCLAVAFAVVASGPFADRGPVYGSVSRVWGSRFVGALAAWPALVGYVALVALLAEWLGRLAPLPRSTGAYVAGTLDAPTGLAAVLGVESVAPPVGDAVAVAACALALGVHLLGRRRAAGAAALFAWSVVAGLAAMLIAAFVPGIGEFVPGNFDPLYPTEGLRSAPLASLVGGVGAALFAFLGVEAAAYGVGTSGRSEREASKTDRPTSDAGIGASDNGYEAYTPVVAAAVLAVLVSLAALVALGVVNWVRLNLADVPAADAIAAYLPIDTNGLTVAVSLVAGVAALVALAVPAARTLAGVAELFPPLRRRTDDRPGLAFAVVYAVAAALAVGDLVAPALYVAVPGLALSYLAVAVTVAAMPSRRPDLWAACPVRPSGSLGRGTILGGVAVATTVLGVALASDPATTLSLTLHRVALAVFEFELVADPLGGHVLALLAVELAGAGLYVVLGDYRASTGADLPPLDAAAEEGE</sequence>
<feature type="transmembrane region" description="Helical" evidence="1">
    <location>
        <begin position="483"/>
        <end position="504"/>
    </location>
</feature>
<dbReference type="GeneID" id="67209618"/>
<feature type="transmembrane region" description="Helical" evidence="1">
    <location>
        <begin position="12"/>
        <end position="33"/>
    </location>
</feature>
<dbReference type="AlphaFoldDB" id="A0ABD5MN12"/>
<feature type="transmembrane region" description="Helical" evidence="1">
    <location>
        <begin position="219"/>
        <end position="243"/>
    </location>
</feature>
<dbReference type="Gene3D" id="1.20.1740.10">
    <property type="entry name" value="Amino acid/polyamine transporter I"/>
    <property type="match status" value="1"/>
</dbReference>
<dbReference type="Proteomes" id="UP001589595">
    <property type="component" value="Unassembled WGS sequence"/>
</dbReference>
<feature type="transmembrane region" description="Helical" evidence="1">
    <location>
        <begin position="393"/>
        <end position="416"/>
    </location>
</feature>
<feature type="transmembrane region" description="Helical" evidence="1">
    <location>
        <begin position="437"/>
        <end position="456"/>
    </location>
</feature>
<evidence type="ECO:0000256" key="1">
    <source>
        <dbReference type="SAM" id="Phobius"/>
    </source>
</evidence>
<name>A0ABD5MN12_9EURY</name>
<feature type="transmembrane region" description="Helical" evidence="1">
    <location>
        <begin position="88"/>
        <end position="109"/>
    </location>
</feature>
<organism evidence="2 3">
    <name type="scientific">Halobaculum roseum</name>
    <dbReference type="NCBI Taxonomy" id="2175149"/>
    <lineage>
        <taxon>Archaea</taxon>
        <taxon>Methanobacteriati</taxon>
        <taxon>Methanobacteriota</taxon>
        <taxon>Stenosarchaea group</taxon>
        <taxon>Halobacteria</taxon>
        <taxon>Halobacteriales</taxon>
        <taxon>Haloferacaceae</taxon>
        <taxon>Halobaculum</taxon>
    </lineage>
</organism>
<gene>
    <name evidence="2" type="ORF">ACFFOL_03855</name>
</gene>
<proteinExistence type="predicted"/>
<dbReference type="RefSeq" id="WP_222922350.1">
    <property type="nucleotide sequence ID" value="NZ_CP082286.1"/>
</dbReference>
<evidence type="ECO:0000313" key="3">
    <source>
        <dbReference type="Proteomes" id="UP001589595"/>
    </source>
</evidence>